<dbReference type="InterPro" id="IPR045277">
    <property type="entry name" value="DRE1A-I"/>
</dbReference>
<dbReference type="EMBL" id="ABEU02000003">
    <property type="protein sequence ID" value="PNR57086.1"/>
    <property type="molecule type" value="Genomic_DNA"/>
</dbReference>
<reference evidence="10" key="3">
    <citation type="submission" date="2020-12" db="UniProtKB">
        <authorList>
            <consortium name="EnsemblPlants"/>
        </authorList>
    </citation>
    <scope>IDENTIFICATION</scope>
</reference>
<dbReference type="Proteomes" id="UP000006727">
    <property type="component" value="Chromosome 3"/>
</dbReference>
<evidence type="ECO:0000256" key="6">
    <source>
        <dbReference type="ARBA" id="ARBA00023242"/>
    </source>
</evidence>
<evidence type="ECO:0000256" key="5">
    <source>
        <dbReference type="ARBA" id="ARBA00023163"/>
    </source>
</evidence>
<comment type="subcellular location">
    <subcellularLocation>
        <location evidence="1">Nucleus</location>
    </subcellularLocation>
</comment>
<keyword evidence="2" id="KW-0805">Transcription regulation</keyword>
<dbReference type="GO" id="GO:0003677">
    <property type="term" value="F:DNA binding"/>
    <property type="evidence" value="ECO:0007669"/>
    <property type="project" value="UniProtKB-KW"/>
</dbReference>
<dbReference type="PANTHER" id="PTHR31839:SF2">
    <property type="entry name" value="DEHYDRATION-RESPONSIVE ELEMENT-BINDING PROTEIN 1D"/>
    <property type="match status" value="1"/>
</dbReference>
<dbReference type="EnsemblPlants" id="Pp3c3_6420V3.2">
    <property type="protein sequence ID" value="Pp3c3_6420V3.2"/>
    <property type="gene ID" value="Pp3c3_6420"/>
</dbReference>
<dbReference type="InterPro" id="IPR016177">
    <property type="entry name" value="DNA-bd_dom_sf"/>
</dbReference>
<keyword evidence="11" id="KW-1185">Reference proteome</keyword>
<evidence type="ECO:0000256" key="7">
    <source>
        <dbReference type="ARBA" id="ARBA00024343"/>
    </source>
</evidence>
<reference evidence="9 11" key="2">
    <citation type="journal article" date="2018" name="Plant J.">
        <title>The Physcomitrella patens chromosome-scale assembly reveals moss genome structure and evolution.</title>
        <authorList>
            <person name="Lang D."/>
            <person name="Ullrich K.K."/>
            <person name="Murat F."/>
            <person name="Fuchs J."/>
            <person name="Jenkins J."/>
            <person name="Haas F.B."/>
            <person name="Piednoel M."/>
            <person name="Gundlach H."/>
            <person name="Van Bel M."/>
            <person name="Meyberg R."/>
            <person name="Vives C."/>
            <person name="Morata J."/>
            <person name="Symeonidi A."/>
            <person name="Hiss M."/>
            <person name="Muchero W."/>
            <person name="Kamisugi Y."/>
            <person name="Saleh O."/>
            <person name="Blanc G."/>
            <person name="Decker E.L."/>
            <person name="van Gessel N."/>
            <person name="Grimwood J."/>
            <person name="Hayes R.D."/>
            <person name="Graham S.W."/>
            <person name="Gunter L.E."/>
            <person name="McDaniel S.F."/>
            <person name="Hoernstein S.N.W."/>
            <person name="Larsson A."/>
            <person name="Li F.W."/>
            <person name="Perroud P.F."/>
            <person name="Phillips J."/>
            <person name="Ranjan P."/>
            <person name="Rokshar D.S."/>
            <person name="Rothfels C.J."/>
            <person name="Schneider L."/>
            <person name="Shu S."/>
            <person name="Stevenson D.W."/>
            <person name="Thummler F."/>
            <person name="Tillich M."/>
            <person name="Villarreal Aguilar J.C."/>
            <person name="Widiez T."/>
            <person name="Wong G.K."/>
            <person name="Wymore A."/>
            <person name="Zhang Y."/>
            <person name="Zimmer A.D."/>
            <person name="Quatrano R.S."/>
            <person name="Mayer K.F.X."/>
            <person name="Goodstein D."/>
            <person name="Casacuberta J.M."/>
            <person name="Vandepoele K."/>
            <person name="Reski R."/>
            <person name="Cuming A.C."/>
            <person name="Tuskan G.A."/>
            <person name="Maumus F."/>
            <person name="Salse J."/>
            <person name="Schmutz J."/>
            <person name="Rensing S.A."/>
        </authorList>
    </citation>
    <scope>NUCLEOTIDE SEQUENCE [LARGE SCALE GENOMIC DNA]</scope>
    <source>
        <strain evidence="10 11">cv. Gransden 2004</strain>
    </source>
</reference>
<dbReference type="EnsemblPlants" id="Pp3c3_6420V3.1">
    <property type="protein sequence ID" value="Pp3c3_6420V3.1"/>
    <property type="gene ID" value="Pp3c3_6420"/>
</dbReference>
<protein>
    <recommendedName>
        <fullName evidence="8">AP2/ERF domain-containing protein</fullName>
    </recommendedName>
</protein>
<dbReference type="InterPro" id="IPR001471">
    <property type="entry name" value="AP2/ERF_dom"/>
</dbReference>
<evidence type="ECO:0000313" key="10">
    <source>
        <dbReference type="EnsemblPlants" id="Pp3c3_6420V3.1"/>
    </source>
</evidence>
<reference evidence="9 11" key="1">
    <citation type="journal article" date="2008" name="Science">
        <title>The Physcomitrella genome reveals evolutionary insights into the conquest of land by plants.</title>
        <authorList>
            <person name="Rensing S."/>
            <person name="Lang D."/>
            <person name="Zimmer A."/>
            <person name="Terry A."/>
            <person name="Salamov A."/>
            <person name="Shapiro H."/>
            <person name="Nishiyama T."/>
            <person name="Perroud P.-F."/>
            <person name="Lindquist E."/>
            <person name="Kamisugi Y."/>
            <person name="Tanahashi T."/>
            <person name="Sakakibara K."/>
            <person name="Fujita T."/>
            <person name="Oishi K."/>
            <person name="Shin-I T."/>
            <person name="Kuroki Y."/>
            <person name="Toyoda A."/>
            <person name="Suzuki Y."/>
            <person name="Hashimoto A."/>
            <person name="Yamaguchi K."/>
            <person name="Sugano A."/>
            <person name="Kohara Y."/>
            <person name="Fujiyama A."/>
            <person name="Anterola A."/>
            <person name="Aoki S."/>
            <person name="Ashton N."/>
            <person name="Barbazuk W.B."/>
            <person name="Barker E."/>
            <person name="Bennetzen J."/>
            <person name="Bezanilla M."/>
            <person name="Blankenship R."/>
            <person name="Cho S.H."/>
            <person name="Dutcher S."/>
            <person name="Estelle M."/>
            <person name="Fawcett J.A."/>
            <person name="Gundlach H."/>
            <person name="Hanada K."/>
            <person name="Heyl A."/>
            <person name="Hicks K.A."/>
            <person name="Hugh J."/>
            <person name="Lohr M."/>
            <person name="Mayer K."/>
            <person name="Melkozernov A."/>
            <person name="Murata T."/>
            <person name="Nelson D."/>
            <person name="Pils B."/>
            <person name="Prigge M."/>
            <person name="Reiss B."/>
            <person name="Renner T."/>
            <person name="Rombauts S."/>
            <person name="Rushton P."/>
            <person name="Sanderfoot A."/>
            <person name="Schween G."/>
            <person name="Shiu S.-H."/>
            <person name="Stueber K."/>
            <person name="Theodoulou F.L."/>
            <person name="Tu H."/>
            <person name="Van de Peer Y."/>
            <person name="Verrier P.J."/>
            <person name="Waters E."/>
            <person name="Wood A."/>
            <person name="Yang L."/>
            <person name="Cove D."/>
            <person name="Cuming A."/>
            <person name="Hasebe M."/>
            <person name="Lucas S."/>
            <person name="Mishler D.B."/>
            <person name="Reski R."/>
            <person name="Grigoriev I."/>
            <person name="Quatrano R.S."/>
            <person name="Boore J.L."/>
        </authorList>
    </citation>
    <scope>NUCLEOTIDE SEQUENCE [LARGE SCALE GENOMIC DNA]</scope>
    <source>
        <strain evidence="10 11">cv. Gransden 2004</strain>
    </source>
</reference>
<dbReference type="Gramene" id="Pp3c3_6420V3.2">
    <property type="protein sequence ID" value="Pp3c3_6420V3.2"/>
    <property type="gene ID" value="Pp3c3_6420"/>
</dbReference>
<dbReference type="Gramene" id="Pp3c3_6420V3.1">
    <property type="protein sequence ID" value="Pp3c3_6420V3.1"/>
    <property type="gene ID" value="Pp3c3_6420"/>
</dbReference>
<dbReference type="GO" id="GO:0003700">
    <property type="term" value="F:DNA-binding transcription factor activity"/>
    <property type="evidence" value="ECO:0007669"/>
    <property type="project" value="InterPro"/>
</dbReference>
<feature type="domain" description="AP2/ERF" evidence="8">
    <location>
        <begin position="53"/>
        <end position="115"/>
    </location>
</feature>
<comment type="similarity">
    <text evidence="7">Belongs to the AP2/ERF transcription factor family. ERF subfamily.</text>
</comment>
<keyword evidence="3" id="KW-0238">DNA-binding</keyword>
<gene>
    <name evidence="10" type="primary">LOC112279638</name>
    <name evidence="9" type="ORF">PHYPA_004079</name>
</gene>
<proteinExistence type="inferred from homology"/>
<dbReference type="AlphaFoldDB" id="A0A2K1KTL1"/>
<evidence type="ECO:0000313" key="9">
    <source>
        <dbReference type="EMBL" id="PNR57086.1"/>
    </source>
</evidence>
<dbReference type="PaxDb" id="3218-PP1S296_69V6.1"/>
<dbReference type="GO" id="GO:0005634">
    <property type="term" value="C:nucleus"/>
    <property type="evidence" value="ECO:0007669"/>
    <property type="project" value="UniProtKB-SubCell"/>
</dbReference>
<keyword evidence="6" id="KW-0539">Nucleus</keyword>
<name>A0A2K1KTL1_PHYPA</name>
<dbReference type="InterPro" id="IPR036955">
    <property type="entry name" value="AP2/ERF_dom_sf"/>
</dbReference>
<dbReference type="Pfam" id="PF00847">
    <property type="entry name" value="AP2"/>
    <property type="match status" value="1"/>
</dbReference>
<dbReference type="PANTHER" id="PTHR31839">
    <property type="entry name" value="DEHYDRATION-RESPONSIVE ELEMENT-BINDING PROTEIN 1D"/>
    <property type="match status" value="1"/>
</dbReference>
<evidence type="ECO:0000256" key="2">
    <source>
        <dbReference type="ARBA" id="ARBA00023015"/>
    </source>
</evidence>
<dbReference type="SMART" id="SM00380">
    <property type="entry name" value="AP2"/>
    <property type="match status" value="1"/>
</dbReference>
<dbReference type="Gene3D" id="3.30.730.10">
    <property type="entry name" value="AP2/ERF domain"/>
    <property type="match status" value="1"/>
</dbReference>
<evidence type="ECO:0000259" key="8">
    <source>
        <dbReference type="PROSITE" id="PS51032"/>
    </source>
</evidence>
<keyword evidence="5" id="KW-0804">Transcription</keyword>
<keyword evidence="4" id="KW-0010">Activator</keyword>
<dbReference type="RefSeq" id="XP_024370040.1">
    <property type="nucleotide sequence ID" value="XM_024514272.2"/>
</dbReference>
<evidence type="ECO:0000256" key="3">
    <source>
        <dbReference type="ARBA" id="ARBA00023125"/>
    </source>
</evidence>
<accession>A0A2K1KTL1</accession>
<sequence length="405" mass="45985">MKVDISKGYPSAIKNNYDLISFPTDAHRAMVENGDLMYSGKAPKKTRAKESSRFFGVRFRNDLQKWVAEIRVAEWKSVDKKVWLGTFDSEEGAARAVDAARKLLKCKKKRAFNIHSPELEAFSEKEMIPPHLNLKDLRDESMFKNVTVFIKRKAQEYAASFNPYILTESSEPLSTFTHVDLDSRPYDISSQEDMTVATPSLKVENLNDFEDAHYSEVAGPYSDMCSTSASSFSPPSRVSDGCWIRSGTSPEDNTNWFQVDASSFEHCQDGGGYGCFDWQELSSKSSSPHSDDALEHEATTSHCLTRPEEQELACSESSRMEAIPLDMWDIFLETFYSESQANLDQTAMDISTGHEEQLNFDIYTPNRALLPQKQLPEENMDWHYNSLSSLNPCLMNPFEFTQAVY</sequence>
<dbReference type="GeneID" id="112279638"/>
<dbReference type="PROSITE" id="PS51032">
    <property type="entry name" value="AP2_ERF"/>
    <property type="match status" value="1"/>
</dbReference>
<dbReference type="SUPFAM" id="SSF54171">
    <property type="entry name" value="DNA-binding domain"/>
    <property type="match status" value="1"/>
</dbReference>
<evidence type="ECO:0000313" key="11">
    <source>
        <dbReference type="Proteomes" id="UP000006727"/>
    </source>
</evidence>
<evidence type="ECO:0000256" key="1">
    <source>
        <dbReference type="ARBA" id="ARBA00004123"/>
    </source>
</evidence>
<organism evidence="9">
    <name type="scientific">Physcomitrium patens</name>
    <name type="common">Spreading-leaved earth moss</name>
    <name type="synonym">Physcomitrella patens</name>
    <dbReference type="NCBI Taxonomy" id="3218"/>
    <lineage>
        <taxon>Eukaryota</taxon>
        <taxon>Viridiplantae</taxon>
        <taxon>Streptophyta</taxon>
        <taxon>Embryophyta</taxon>
        <taxon>Bryophyta</taxon>
        <taxon>Bryophytina</taxon>
        <taxon>Bryopsida</taxon>
        <taxon>Funariidae</taxon>
        <taxon>Funariales</taxon>
        <taxon>Funariaceae</taxon>
        <taxon>Physcomitrium</taxon>
    </lineage>
</organism>
<dbReference type="CDD" id="cd00018">
    <property type="entry name" value="AP2"/>
    <property type="match status" value="1"/>
</dbReference>
<evidence type="ECO:0000256" key="4">
    <source>
        <dbReference type="ARBA" id="ARBA00023159"/>
    </source>
</evidence>